<keyword evidence="3 5" id="KW-0732">Signal</keyword>
<dbReference type="PANTHER" id="PTHR46847:SF3">
    <property type="entry name" value="GALACTOFURANOSE-BINDING PROTEIN YTFQ"/>
    <property type="match status" value="1"/>
</dbReference>
<dbReference type="AlphaFoldDB" id="F2JLF7"/>
<feature type="region of interest" description="Disordered" evidence="4">
    <location>
        <begin position="25"/>
        <end position="44"/>
    </location>
</feature>
<proteinExistence type="inferred from homology"/>
<dbReference type="eggNOG" id="COG1879">
    <property type="taxonomic scope" value="Bacteria"/>
</dbReference>
<evidence type="ECO:0000313" key="8">
    <source>
        <dbReference type="Proteomes" id="UP000008467"/>
    </source>
</evidence>
<protein>
    <submittedName>
        <fullName evidence="7">Periplasmic binding protein/LacI transcriptional regulator</fullName>
    </submittedName>
</protein>
<evidence type="ECO:0000256" key="1">
    <source>
        <dbReference type="ARBA" id="ARBA00004196"/>
    </source>
</evidence>
<evidence type="ECO:0000259" key="6">
    <source>
        <dbReference type="Pfam" id="PF13407"/>
    </source>
</evidence>
<evidence type="ECO:0000256" key="3">
    <source>
        <dbReference type="ARBA" id="ARBA00022729"/>
    </source>
</evidence>
<feature type="domain" description="Periplasmic binding protein" evidence="6">
    <location>
        <begin position="50"/>
        <end position="314"/>
    </location>
</feature>
<evidence type="ECO:0000256" key="5">
    <source>
        <dbReference type="SAM" id="SignalP"/>
    </source>
</evidence>
<reference evidence="7 8" key="1">
    <citation type="journal article" date="2011" name="J. Bacteriol.">
        <title>Complete genome sequence of the cellulose-degrading bacterium Cellulosilyticum lentocellum.</title>
        <authorList>
            <consortium name="US DOE Joint Genome Institute"/>
            <person name="Miller D.A."/>
            <person name="Suen G."/>
            <person name="Bruce D."/>
            <person name="Copeland A."/>
            <person name="Cheng J.F."/>
            <person name="Detter C."/>
            <person name="Goodwin L.A."/>
            <person name="Han C.S."/>
            <person name="Hauser L.J."/>
            <person name="Land M.L."/>
            <person name="Lapidus A."/>
            <person name="Lucas S."/>
            <person name="Meincke L."/>
            <person name="Pitluck S."/>
            <person name="Tapia R."/>
            <person name="Teshima H."/>
            <person name="Woyke T."/>
            <person name="Fox B.G."/>
            <person name="Angert E.R."/>
            <person name="Currie C.R."/>
        </authorList>
    </citation>
    <scope>NUCLEOTIDE SEQUENCE [LARGE SCALE GENOMIC DNA]</scope>
    <source>
        <strain evidence="8">ATCC 49066 / DSM 5427 / NCIMB 11756 / RHM5</strain>
    </source>
</reference>
<keyword evidence="8" id="KW-1185">Reference proteome</keyword>
<dbReference type="STRING" id="642492.Clole_0506"/>
<dbReference type="InterPro" id="IPR025997">
    <property type="entry name" value="SBP_2_dom"/>
</dbReference>
<dbReference type="CDD" id="cd06309">
    <property type="entry name" value="PBP1_galactofuranose_YtfQ-like"/>
    <property type="match status" value="1"/>
</dbReference>
<dbReference type="SUPFAM" id="SSF53822">
    <property type="entry name" value="Periplasmic binding protein-like I"/>
    <property type="match status" value="1"/>
</dbReference>
<dbReference type="Gene3D" id="3.40.50.2300">
    <property type="match status" value="2"/>
</dbReference>
<evidence type="ECO:0000256" key="2">
    <source>
        <dbReference type="ARBA" id="ARBA00007639"/>
    </source>
</evidence>
<dbReference type="HOGENOM" id="CLU_037628_3_2_9"/>
<feature type="signal peptide" evidence="5">
    <location>
        <begin position="1"/>
        <end position="20"/>
    </location>
</feature>
<dbReference type="InterPro" id="IPR028082">
    <property type="entry name" value="Peripla_BP_I"/>
</dbReference>
<dbReference type="Proteomes" id="UP000008467">
    <property type="component" value="Chromosome"/>
</dbReference>
<dbReference type="PROSITE" id="PS51257">
    <property type="entry name" value="PROKAR_LIPOPROTEIN"/>
    <property type="match status" value="1"/>
</dbReference>
<comment type="similarity">
    <text evidence="2">Belongs to the bacterial solute-binding protein 2 family.</text>
</comment>
<sequence length="341" mass="36894">MKKIFTILLGAVMFSTMLMGCSTGTSAPKESAGASQTKEETSQSGDLITIGFSQVGAESDWRVANTNSMKETLSEANGFKLIFADAQQKQENQIKAVRDFISQEVDVIVIAPVTETGWETVLGEAKDAGIPVIIVDRMIDVTDDSLFTCWVGSDFYKEGVDAVKWLTEYMNGLGRGSEDLNVAVLQGTIGSSAEIGRTKGVRDELGKYSNYKIVLEQTGEFTQAKGQEVMESFLKSGEDIDILIAQNDNMAFGAIDALKAVGKDPGEDVIIVSFDAVKAAFESMIAGDMNVSVECNPLHGPRVAELAKAIMEGKDVEKIQYVEEGVYPAETAAETMPKRQY</sequence>
<accession>F2JLF7</accession>
<feature type="chain" id="PRO_5039109008" evidence="5">
    <location>
        <begin position="21"/>
        <end position="341"/>
    </location>
</feature>
<dbReference type="PANTHER" id="PTHR46847">
    <property type="entry name" value="D-ALLOSE-BINDING PERIPLASMIC PROTEIN-RELATED"/>
    <property type="match status" value="1"/>
</dbReference>
<evidence type="ECO:0000313" key="7">
    <source>
        <dbReference type="EMBL" id="ADZ82245.1"/>
    </source>
</evidence>
<dbReference type="GO" id="GO:0030246">
    <property type="term" value="F:carbohydrate binding"/>
    <property type="evidence" value="ECO:0007669"/>
    <property type="project" value="UniProtKB-ARBA"/>
</dbReference>
<name>F2JLF7_CELLD</name>
<gene>
    <name evidence="7" type="ordered locus">Clole_0506</name>
</gene>
<dbReference type="RefSeq" id="WP_013655546.1">
    <property type="nucleotide sequence ID" value="NC_015275.1"/>
</dbReference>
<dbReference type="Pfam" id="PF13407">
    <property type="entry name" value="Peripla_BP_4"/>
    <property type="match status" value="1"/>
</dbReference>
<dbReference type="KEGG" id="cle:Clole_0506"/>
<dbReference type="EMBL" id="CP002582">
    <property type="protein sequence ID" value="ADZ82245.1"/>
    <property type="molecule type" value="Genomic_DNA"/>
</dbReference>
<dbReference type="GO" id="GO:0030313">
    <property type="term" value="C:cell envelope"/>
    <property type="evidence" value="ECO:0007669"/>
    <property type="project" value="UniProtKB-SubCell"/>
</dbReference>
<organism evidence="7 8">
    <name type="scientific">Cellulosilyticum lentocellum (strain ATCC 49066 / DSM 5427 / NCIMB 11756 / RHM5)</name>
    <name type="common">Clostridium lentocellum</name>
    <dbReference type="NCBI Taxonomy" id="642492"/>
    <lineage>
        <taxon>Bacteria</taxon>
        <taxon>Bacillati</taxon>
        <taxon>Bacillota</taxon>
        <taxon>Clostridia</taxon>
        <taxon>Lachnospirales</taxon>
        <taxon>Cellulosilyticaceae</taxon>
        <taxon>Cellulosilyticum</taxon>
    </lineage>
</organism>
<comment type="subcellular location">
    <subcellularLocation>
        <location evidence="1">Cell envelope</location>
    </subcellularLocation>
</comment>
<evidence type="ECO:0000256" key="4">
    <source>
        <dbReference type="SAM" id="MobiDB-lite"/>
    </source>
</evidence>